<reference evidence="9 10" key="1">
    <citation type="submission" date="2016-12" db="EMBL/GenBank/DDBJ databases">
        <title>The draft genome sequence of Actinophytocola xinjiangensis.</title>
        <authorList>
            <person name="Wang W."/>
            <person name="Yuan L."/>
        </authorList>
    </citation>
    <scope>NUCLEOTIDE SEQUENCE [LARGE SCALE GENOMIC DNA]</scope>
    <source>
        <strain evidence="9 10">CGMCC 4.4663</strain>
    </source>
</reference>
<accession>A0A7Z0WIN8</accession>
<evidence type="ECO:0000313" key="9">
    <source>
        <dbReference type="EMBL" id="OLF07842.1"/>
    </source>
</evidence>
<dbReference type="PANTHER" id="PTHR40074">
    <property type="entry name" value="O-ACETYLTRANSFERASE WECH"/>
    <property type="match status" value="1"/>
</dbReference>
<sequence>MTTPRVVSRPRKYHIDLMRVITFACVVLIHTVGTVVTLRQVPGGGLAYFMHYTRYAFVAITGFVLFLGYYRRDEGVLPFYRRRFGQVVLPYLLWSGVYLGLIVATTEWRGTVETAKWVLHNVVYGSSWFHLYFLLISMQIYLLFPVLRWIVRRTEGRHGLLMVGAWALQVGYMCLVAFVPAPAGWVGWMFWGRSFTLLPMYIGFAILGALAAVHYERMHAWVRSHLVLLGAVATAGLVATVLIYYVRVYELGASPAYAAMAMHPSEIVPSLAMILALYVIGTVWLNRRQDEDFLAKVVDAGSVRAFGVYATHPLAIWLLGQWFTPTLFSVIPYTLIRVPLLLLAVYALSLIIVEILLRSPLSKQLVARDRQPFLPRRRLVAQVESG</sequence>
<gene>
    <name evidence="9" type="ORF">BLA60_26385</name>
</gene>
<comment type="caution">
    <text evidence="9">The sequence shown here is derived from an EMBL/GenBank/DDBJ whole genome shotgun (WGS) entry which is preliminary data.</text>
</comment>
<evidence type="ECO:0000256" key="4">
    <source>
        <dbReference type="ARBA" id="ARBA00022692"/>
    </source>
</evidence>
<keyword evidence="4 7" id="KW-0812">Transmembrane</keyword>
<keyword evidence="6 7" id="KW-0472">Membrane</keyword>
<dbReference type="Proteomes" id="UP000185696">
    <property type="component" value="Unassembled WGS sequence"/>
</dbReference>
<dbReference type="Pfam" id="PF01757">
    <property type="entry name" value="Acyl_transf_3"/>
    <property type="match status" value="1"/>
</dbReference>
<feature type="transmembrane region" description="Helical" evidence="7">
    <location>
        <begin position="195"/>
        <end position="214"/>
    </location>
</feature>
<evidence type="ECO:0000256" key="5">
    <source>
        <dbReference type="ARBA" id="ARBA00022989"/>
    </source>
</evidence>
<dbReference type="RefSeq" id="WP_075135680.1">
    <property type="nucleotide sequence ID" value="NZ_MSIF01000014.1"/>
</dbReference>
<evidence type="ECO:0000313" key="10">
    <source>
        <dbReference type="Proteomes" id="UP000185696"/>
    </source>
</evidence>
<dbReference type="PANTHER" id="PTHR40074:SF2">
    <property type="entry name" value="O-ACETYLTRANSFERASE WECH"/>
    <property type="match status" value="1"/>
</dbReference>
<evidence type="ECO:0000256" key="3">
    <source>
        <dbReference type="ARBA" id="ARBA00022475"/>
    </source>
</evidence>
<feature type="transmembrane region" description="Helical" evidence="7">
    <location>
        <begin position="267"/>
        <end position="285"/>
    </location>
</feature>
<evidence type="ECO:0000256" key="2">
    <source>
        <dbReference type="ARBA" id="ARBA00007400"/>
    </source>
</evidence>
<evidence type="ECO:0000256" key="6">
    <source>
        <dbReference type="ARBA" id="ARBA00023136"/>
    </source>
</evidence>
<dbReference type="GO" id="GO:0016413">
    <property type="term" value="F:O-acetyltransferase activity"/>
    <property type="evidence" value="ECO:0007669"/>
    <property type="project" value="TreeGrafter"/>
</dbReference>
<evidence type="ECO:0000256" key="7">
    <source>
        <dbReference type="SAM" id="Phobius"/>
    </source>
</evidence>
<dbReference type="GO" id="GO:0005886">
    <property type="term" value="C:plasma membrane"/>
    <property type="evidence" value="ECO:0007669"/>
    <property type="project" value="UniProtKB-SubCell"/>
</dbReference>
<dbReference type="OrthoDB" id="3211698at2"/>
<evidence type="ECO:0000256" key="1">
    <source>
        <dbReference type="ARBA" id="ARBA00004651"/>
    </source>
</evidence>
<protein>
    <recommendedName>
        <fullName evidence="8">Acyltransferase 3 domain-containing protein</fullName>
    </recommendedName>
</protein>
<feature type="transmembrane region" description="Helical" evidence="7">
    <location>
        <begin position="20"/>
        <end position="40"/>
    </location>
</feature>
<feature type="domain" description="Acyltransferase 3" evidence="8">
    <location>
        <begin position="14"/>
        <end position="352"/>
    </location>
</feature>
<keyword evidence="10" id="KW-1185">Reference proteome</keyword>
<keyword evidence="3" id="KW-1003">Cell membrane</keyword>
<dbReference type="InterPro" id="IPR002656">
    <property type="entry name" value="Acyl_transf_3_dom"/>
</dbReference>
<feature type="transmembrane region" description="Helical" evidence="7">
    <location>
        <begin position="91"/>
        <end position="108"/>
    </location>
</feature>
<feature type="transmembrane region" description="Helical" evidence="7">
    <location>
        <begin position="128"/>
        <end position="147"/>
    </location>
</feature>
<name>A0A7Z0WIN8_9PSEU</name>
<dbReference type="AlphaFoldDB" id="A0A7Z0WIN8"/>
<proteinExistence type="inferred from homology"/>
<evidence type="ECO:0000259" key="8">
    <source>
        <dbReference type="Pfam" id="PF01757"/>
    </source>
</evidence>
<keyword evidence="5 7" id="KW-1133">Transmembrane helix</keyword>
<feature type="transmembrane region" description="Helical" evidence="7">
    <location>
        <begin position="336"/>
        <end position="357"/>
    </location>
</feature>
<comment type="subcellular location">
    <subcellularLocation>
        <location evidence="1">Cell membrane</location>
        <topology evidence="1">Multi-pass membrane protein</topology>
    </subcellularLocation>
</comment>
<feature type="transmembrane region" description="Helical" evidence="7">
    <location>
        <begin position="159"/>
        <end position="183"/>
    </location>
</feature>
<comment type="similarity">
    <text evidence="2">Belongs to the acyltransferase 3 family.</text>
</comment>
<dbReference type="EMBL" id="MSIF01000014">
    <property type="protein sequence ID" value="OLF07842.1"/>
    <property type="molecule type" value="Genomic_DNA"/>
</dbReference>
<feature type="transmembrane region" description="Helical" evidence="7">
    <location>
        <begin position="52"/>
        <end position="70"/>
    </location>
</feature>
<organism evidence="9 10">
    <name type="scientific">Actinophytocola xinjiangensis</name>
    <dbReference type="NCBI Taxonomy" id="485602"/>
    <lineage>
        <taxon>Bacteria</taxon>
        <taxon>Bacillati</taxon>
        <taxon>Actinomycetota</taxon>
        <taxon>Actinomycetes</taxon>
        <taxon>Pseudonocardiales</taxon>
        <taxon>Pseudonocardiaceae</taxon>
    </lineage>
</organism>
<dbReference type="GO" id="GO:0009246">
    <property type="term" value="P:enterobacterial common antigen biosynthetic process"/>
    <property type="evidence" value="ECO:0007669"/>
    <property type="project" value="TreeGrafter"/>
</dbReference>
<feature type="transmembrane region" description="Helical" evidence="7">
    <location>
        <begin position="306"/>
        <end position="324"/>
    </location>
</feature>
<feature type="transmembrane region" description="Helical" evidence="7">
    <location>
        <begin position="226"/>
        <end position="247"/>
    </location>
</feature>